<keyword evidence="4" id="KW-0106">Calcium</keyword>
<comment type="similarity">
    <text evidence="1">Belongs to the sulfatase family.</text>
</comment>
<dbReference type="InterPro" id="IPR017850">
    <property type="entry name" value="Alkaline_phosphatase_core_sf"/>
</dbReference>
<name>A0ABY1QMD5_9BACT</name>
<keyword evidence="3" id="KW-0378">Hydrolase</keyword>
<dbReference type="InterPro" id="IPR000917">
    <property type="entry name" value="Sulfatase_N"/>
</dbReference>
<feature type="signal peptide" evidence="5">
    <location>
        <begin position="1"/>
        <end position="27"/>
    </location>
</feature>
<dbReference type="Proteomes" id="UP001158067">
    <property type="component" value="Unassembled WGS sequence"/>
</dbReference>
<evidence type="ECO:0000259" key="6">
    <source>
        <dbReference type="Pfam" id="PF00884"/>
    </source>
</evidence>
<feature type="chain" id="PRO_5045738632" evidence="5">
    <location>
        <begin position="28"/>
        <end position="596"/>
    </location>
</feature>
<evidence type="ECO:0000256" key="3">
    <source>
        <dbReference type="ARBA" id="ARBA00022801"/>
    </source>
</evidence>
<dbReference type="EMBL" id="FXUG01000019">
    <property type="protein sequence ID" value="SMP75510.1"/>
    <property type="molecule type" value="Genomic_DNA"/>
</dbReference>
<dbReference type="InterPro" id="IPR050738">
    <property type="entry name" value="Sulfatase"/>
</dbReference>
<proteinExistence type="inferred from homology"/>
<dbReference type="RefSeq" id="WP_283435070.1">
    <property type="nucleotide sequence ID" value="NZ_FXUG01000019.1"/>
</dbReference>
<accession>A0ABY1QMD5</accession>
<evidence type="ECO:0000313" key="7">
    <source>
        <dbReference type="EMBL" id="SMP75510.1"/>
    </source>
</evidence>
<protein>
    <submittedName>
        <fullName evidence="7">Arylsulfatase A</fullName>
    </submittedName>
</protein>
<dbReference type="Gene3D" id="3.30.1120.10">
    <property type="match status" value="1"/>
</dbReference>
<dbReference type="PANTHER" id="PTHR42693:SF53">
    <property type="entry name" value="ENDO-4-O-SULFATASE"/>
    <property type="match status" value="1"/>
</dbReference>
<sequence>MMTIKHAILAALLCIAGLAAFPSFASAESKPNVILVMTDDQGYGDLGCHGNPILKTPNIDAMYSESIRFTDFHVSPFCTPTRAALMTGNHPGYTGAYRTSSGRTMLHRDEKTMANLFAENGYATGMVGKWHLGDNAPHRPQDRGFQDVVWHRCGGVGQASDHWGNDYFDDIYERNGEFEQFEGYCTDVWFREGLRFVEQNKDKPFFLYLALNAPHGPYRVPEEWAQPYQDNKAVANPNFYGMIANIDHNMGILRERLRNLGLAEDTILIFMTDNGTAAGGKFKGLDSEPLVGYNAGMRGKKSSVYEGGHRVPFFIHWPKGGLSGGKDMTTLAAHIDLLPTLADLCDIPVNADYEPDGVSLEPLLSGSEQTGSTSAWARDHHIVQFHGGAGAKTLPSQPFEYTVVMTERWRLVNSDGLGLFDIKADPAQRKNVASNHPDVVAKLRKQYEPFWEKVSPRLTPVRIDIGNPADNPTVLSSQDWFMPKGNPPWNFASIRRLPKVTGPWMLEVQHAGPYRITLRQYPAEADQPVVAVRARIEIAGKTKEVAVTKPSKGIVFELDLPAGATELVTYLYDANGKAGGAYFTEVEALAQNVTDQ</sequence>
<keyword evidence="5" id="KW-0732">Signal</keyword>
<evidence type="ECO:0000256" key="1">
    <source>
        <dbReference type="ARBA" id="ARBA00008779"/>
    </source>
</evidence>
<keyword evidence="8" id="KW-1185">Reference proteome</keyword>
<keyword evidence="2" id="KW-0479">Metal-binding</keyword>
<dbReference type="InterPro" id="IPR024607">
    <property type="entry name" value="Sulfatase_CS"/>
</dbReference>
<reference evidence="7 8" key="1">
    <citation type="submission" date="2017-05" db="EMBL/GenBank/DDBJ databases">
        <authorList>
            <person name="Varghese N."/>
            <person name="Submissions S."/>
        </authorList>
    </citation>
    <scope>NUCLEOTIDE SEQUENCE [LARGE SCALE GENOMIC DNA]</scope>
    <source>
        <strain evidence="7 8">DSM 25457</strain>
    </source>
</reference>
<dbReference type="Pfam" id="PF00884">
    <property type="entry name" value="Sulfatase"/>
    <property type="match status" value="1"/>
</dbReference>
<dbReference type="Gene3D" id="3.40.720.10">
    <property type="entry name" value="Alkaline Phosphatase, subunit A"/>
    <property type="match status" value="1"/>
</dbReference>
<gene>
    <name evidence="7" type="ORF">SAMN06265222_11959</name>
</gene>
<dbReference type="SUPFAM" id="SSF53649">
    <property type="entry name" value="Alkaline phosphatase-like"/>
    <property type="match status" value="1"/>
</dbReference>
<dbReference type="PROSITE" id="PS00149">
    <property type="entry name" value="SULFATASE_2"/>
    <property type="match status" value="1"/>
</dbReference>
<evidence type="ECO:0000313" key="8">
    <source>
        <dbReference type="Proteomes" id="UP001158067"/>
    </source>
</evidence>
<organism evidence="7 8">
    <name type="scientific">Neorhodopirellula lusitana</name>
    <dbReference type="NCBI Taxonomy" id="445327"/>
    <lineage>
        <taxon>Bacteria</taxon>
        <taxon>Pseudomonadati</taxon>
        <taxon>Planctomycetota</taxon>
        <taxon>Planctomycetia</taxon>
        <taxon>Pirellulales</taxon>
        <taxon>Pirellulaceae</taxon>
        <taxon>Neorhodopirellula</taxon>
    </lineage>
</organism>
<dbReference type="CDD" id="cd16146">
    <property type="entry name" value="ARS_like"/>
    <property type="match status" value="1"/>
</dbReference>
<evidence type="ECO:0000256" key="4">
    <source>
        <dbReference type="ARBA" id="ARBA00022837"/>
    </source>
</evidence>
<evidence type="ECO:0000256" key="5">
    <source>
        <dbReference type="SAM" id="SignalP"/>
    </source>
</evidence>
<evidence type="ECO:0000256" key="2">
    <source>
        <dbReference type="ARBA" id="ARBA00022723"/>
    </source>
</evidence>
<comment type="caution">
    <text evidence="7">The sequence shown here is derived from an EMBL/GenBank/DDBJ whole genome shotgun (WGS) entry which is preliminary data.</text>
</comment>
<feature type="domain" description="Sulfatase N-terminal" evidence="6">
    <location>
        <begin position="31"/>
        <end position="346"/>
    </location>
</feature>
<dbReference type="PANTHER" id="PTHR42693">
    <property type="entry name" value="ARYLSULFATASE FAMILY MEMBER"/>
    <property type="match status" value="1"/>
</dbReference>